<dbReference type="InterPro" id="IPR051783">
    <property type="entry name" value="NAD(P)-dependent_oxidoreduct"/>
</dbReference>
<dbReference type="PANTHER" id="PTHR48079">
    <property type="entry name" value="PROTEIN YEEZ"/>
    <property type="match status" value="1"/>
</dbReference>
<evidence type="ECO:0000313" key="3">
    <source>
        <dbReference type="Proteomes" id="UP001162135"/>
    </source>
</evidence>
<keyword evidence="3" id="KW-1185">Reference proteome</keyword>
<dbReference type="EMBL" id="PGFS01000001">
    <property type="protein sequence ID" value="MDH4571480.1"/>
    <property type="molecule type" value="Genomic_DNA"/>
</dbReference>
<dbReference type="CDD" id="cd05266">
    <property type="entry name" value="SDR_a4"/>
    <property type="match status" value="1"/>
</dbReference>
<dbReference type="InterPro" id="IPR036291">
    <property type="entry name" value="NAD(P)-bd_dom_sf"/>
</dbReference>
<sequence length="292" mass="31796">MKKTTLILGCGDIGTQLGKQLIDAGHRVIGARRNVGALEGTGIEAVALDVTDEAALAALPDADIIVYAVTADRFEESAYAAAYPTGLKAVLETFGAREKKPERILFVSSTSVYAQQGGEEVDETSETDPNGFSGTLMREAEQALLAHDLPGTAVRFSGIYGPGRDRLIRQVSEGRIAASNPPMYSNRIHRDDCAGVIAHLIQLSLEGKPLEPVYLASDCDSAPLHEVMAWIAKRLKVETPEVIQSPLRRRSSKRCNNRRLLDSGYTFRYPTFREGYEDVLQQGGFLSAKEKA</sequence>
<organism evidence="2 3">
    <name type="scientific">Salinicola acroporae</name>
    <dbReference type="NCBI Taxonomy" id="1541440"/>
    <lineage>
        <taxon>Bacteria</taxon>
        <taxon>Pseudomonadati</taxon>
        <taxon>Pseudomonadota</taxon>
        <taxon>Gammaproteobacteria</taxon>
        <taxon>Oceanospirillales</taxon>
        <taxon>Halomonadaceae</taxon>
        <taxon>Salinicola</taxon>
    </lineage>
</organism>
<accession>A0ABT6I1C9</accession>
<protein>
    <submittedName>
        <fullName evidence="2">NAD(P)-dependent oxidoreductase</fullName>
    </submittedName>
</protein>
<feature type="domain" description="NAD(P)-binding" evidence="1">
    <location>
        <begin position="11"/>
        <end position="201"/>
    </location>
</feature>
<dbReference type="RefSeq" id="WP_110715336.1">
    <property type="nucleotide sequence ID" value="NZ_PGFS01000001.1"/>
</dbReference>
<reference evidence="2" key="1">
    <citation type="journal article" date="2015" name="Antonie Van Leeuwenhoek">
        <title>Comparative 16S rRNA signatures and multilocus sequence analysis for the genus Salinicola and description of Salinicola acroporae sp. nov., isolated from coral Acropora digitifera.</title>
        <authorList>
            <person name="Lepcha R.T."/>
            <person name="Poddar A."/>
            <person name="Schumann P."/>
            <person name="Das S.K."/>
        </authorList>
    </citation>
    <scope>NUCLEOTIDE SEQUENCE</scope>
    <source>
        <strain evidence="2">S4-41</strain>
    </source>
</reference>
<dbReference type="Proteomes" id="UP001162135">
    <property type="component" value="Unassembled WGS sequence"/>
</dbReference>
<gene>
    <name evidence="2" type="ORF">CUR86_02695</name>
</gene>
<dbReference type="Gene3D" id="3.40.50.720">
    <property type="entry name" value="NAD(P)-binding Rossmann-like Domain"/>
    <property type="match status" value="1"/>
</dbReference>
<reference evidence="2" key="2">
    <citation type="submission" date="2017-11" db="EMBL/GenBank/DDBJ databases">
        <authorList>
            <person name="Das S.K."/>
        </authorList>
    </citation>
    <scope>NUCLEOTIDE SEQUENCE</scope>
    <source>
        <strain evidence="2">S4-41</strain>
    </source>
</reference>
<comment type="caution">
    <text evidence="2">The sequence shown here is derived from an EMBL/GenBank/DDBJ whole genome shotgun (WGS) entry which is preliminary data.</text>
</comment>
<dbReference type="PANTHER" id="PTHR48079:SF6">
    <property type="entry name" value="NAD(P)-BINDING DOMAIN-CONTAINING PROTEIN-RELATED"/>
    <property type="match status" value="1"/>
</dbReference>
<dbReference type="InterPro" id="IPR016040">
    <property type="entry name" value="NAD(P)-bd_dom"/>
</dbReference>
<dbReference type="Pfam" id="PF13460">
    <property type="entry name" value="NAD_binding_10"/>
    <property type="match status" value="1"/>
</dbReference>
<proteinExistence type="predicted"/>
<evidence type="ECO:0000259" key="1">
    <source>
        <dbReference type="Pfam" id="PF13460"/>
    </source>
</evidence>
<name>A0ABT6I1C9_9GAMM</name>
<evidence type="ECO:0000313" key="2">
    <source>
        <dbReference type="EMBL" id="MDH4571480.1"/>
    </source>
</evidence>
<dbReference type="SUPFAM" id="SSF51735">
    <property type="entry name" value="NAD(P)-binding Rossmann-fold domains"/>
    <property type="match status" value="1"/>
</dbReference>